<evidence type="ECO:0000313" key="2">
    <source>
        <dbReference type="EMBL" id="MDR6376099.1"/>
    </source>
</evidence>
<gene>
    <name evidence="2" type="ORF">J2776_002799</name>
</gene>
<protein>
    <recommendedName>
        <fullName evidence="1">TniQ domain-containing protein</fullName>
    </recommendedName>
</protein>
<proteinExistence type="predicted"/>
<dbReference type="RefSeq" id="WP_354460155.1">
    <property type="nucleotide sequence ID" value="NZ_JAVDQN010000002.1"/>
</dbReference>
<keyword evidence="3" id="KW-1185">Reference proteome</keyword>
<dbReference type="Proteomes" id="UP001185254">
    <property type="component" value="Unassembled WGS sequence"/>
</dbReference>
<accession>A0ABU1KYS0</accession>
<evidence type="ECO:0000259" key="1">
    <source>
        <dbReference type="Pfam" id="PF06527"/>
    </source>
</evidence>
<reference evidence="2 3" key="1">
    <citation type="submission" date="2023-07" db="EMBL/GenBank/DDBJ databases">
        <title>Sorghum-associated microbial communities from plants grown in Nebraska, USA.</title>
        <authorList>
            <person name="Schachtman D."/>
        </authorList>
    </citation>
    <scope>NUCLEOTIDE SEQUENCE [LARGE SCALE GENOMIC DNA]</scope>
    <source>
        <strain evidence="2 3">DS1039</strain>
    </source>
</reference>
<comment type="caution">
    <text evidence="2">The sequence shown here is derived from an EMBL/GenBank/DDBJ whole genome shotgun (WGS) entry which is preliminary data.</text>
</comment>
<organism evidence="2 3">
    <name type="scientific">Paraburkholderia caledonica</name>
    <dbReference type="NCBI Taxonomy" id="134536"/>
    <lineage>
        <taxon>Bacteria</taxon>
        <taxon>Pseudomonadati</taxon>
        <taxon>Pseudomonadota</taxon>
        <taxon>Betaproteobacteria</taxon>
        <taxon>Burkholderiales</taxon>
        <taxon>Burkholderiaceae</taxon>
        <taxon>Paraburkholderia</taxon>
    </lineage>
</organism>
<dbReference type="InterPro" id="IPR009492">
    <property type="entry name" value="TniQ"/>
</dbReference>
<dbReference type="Pfam" id="PF06527">
    <property type="entry name" value="TniQ"/>
    <property type="match status" value="1"/>
</dbReference>
<evidence type="ECO:0000313" key="3">
    <source>
        <dbReference type="Proteomes" id="UP001185254"/>
    </source>
</evidence>
<feature type="domain" description="TniQ" evidence="1">
    <location>
        <begin position="2"/>
        <end position="154"/>
    </location>
</feature>
<name>A0ABU1KYS0_9BURK</name>
<dbReference type="EMBL" id="JAVDQN010000002">
    <property type="protein sequence ID" value="MDR6376099.1"/>
    <property type="molecule type" value="Genomic_DNA"/>
</dbReference>
<sequence length="300" mass="33644">MYFPDPYPDELLGSVFIRASHHLGLTPRALHSALSNRSDGELSFVYPCAIAEVARLLSMSRREVLLQHTVFPYVCIGLDSTRRSDLEEQLSESSAPSGSLRLRSTFPGHIEALSFRRLCRKCQRYDIETWGEDYWHRIHALPGVLVCPIHGSPLHSSRVPLLAHISPKYNVLPHEVPCDQGGESINEAQLRTLASEVEAALRPEASFWDYCLQSCQHAALSCGYEYRAHAKTGTRLAVDFEGYVGRSLLGQLGLSLVARSSGGWPVEVLRGRRPAMQLQLRFILLRMFLLESGAHRWPAN</sequence>